<proteinExistence type="predicted"/>
<sequence>MSIWIVTTGNSDVILTHNQTWGDLHHEASDKLECSDFAQADPRDSNDHNAGYTVPARVLGIVYENQKEYYEQDLKFPLLDTYQKYLTANNVEIERIIVLLTDQSQIFSTQEQRIHPRSPYWKDTCTLKPVLEWYFQNSEISCTPEFEYFIPSNNAAGIDNWDATLSLVETKLTQLITELNIDTNQEVYVSHQAGTPAVSSAVQFVSIGKFKKVKFLVANEYFDPEDYDIKSQSKIIESSRYQRSVQIQKAKQLIESGLPGAALNILDTIDVDENLKQDLRNLVRFFNIESELAKSGKFDSGLAIERVINALELVSCYFQEQSYIQGITLLSAAHETFLKAAIMKELSKKYSYFNLSINGNTKRLQVIKVIEWTKAGLSFAKDPKDNEVWELDNHLKRLLGINIKNIKSYKLDILQQLSFPTDNLELSRKLNKVEHGDFKIIGSNTGMLAWLKQLSSDFASWKLMEFIGRYDREFEEDRRNQLMHNLVGAKPKEVIKYLMGNQNSPQYTDNHASVVNAYEEEVKKPFLKQINKLGLPYKESDLRKQLQEIASKLS</sequence>
<comment type="caution">
    <text evidence="1">The sequence shown here is derived from an EMBL/GenBank/DDBJ whole genome shotgun (WGS) entry which is preliminary data.</text>
</comment>
<evidence type="ECO:0000313" key="2">
    <source>
        <dbReference type="Proteomes" id="UP000300142"/>
    </source>
</evidence>
<accession>A0A479ZUJ3</accession>
<name>A0A479ZUJ3_9CYAN</name>
<reference evidence="2" key="1">
    <citation type="submission" date="2019-02" db="EMBL/GenBank/DDBJ databases">
        <title>Draft genome sequence of Sphaerospermopsis reniformis NIES-1949.</title>
        <authorList>
            <person name="Yamaguchi H."/>
            <person name="Suzuki S."/>
            <person name="Kawachi M."/>
        </authorList>
    </citation>
    <scope>NUCLEOTIDE SEQUENCE [LARGE SCALE GENOMIC DNA]</scope>
    <source>
        <strain evidence="2">NIES-1949</strain>
    </source>
</reference>
<dbReference type="RefSeq" id="WP_137666938.1">
    <property type="nucleotide sequence ID" value="NZ_BJCE01000036.1"/>
</dbReference>
<dbReference type="Proteomes" id="UP000300142">
    <property type="component" value="Unassembled WGS sequence"/>
</dbReference>
<protein>
    <submittedName>
        <fullName evidence="1">Uncharacterized protein</fullName>
    </submittedName>
</protein>
<gene>
    <name evidence="1" type="ORF">SR1949_15040</name>
</gene>
<dbReference type="EMBL" id="BJCE01000036">
    <property type="protein sequence ID" value="GCL36400.1"/>
    <property type="molecule type" value="Genomic_DNA"/>
</dbReference>
<evidence type="ECO:0000313" key="1">
    <source>
        <dbReference type="EMBL" id="GCL36400.1"/>
    </source>
</evidence>
<dbReference type="AlphaFoldDB" id="A0A479ZUJ3"/>
<organism evidence="1 2">
    <name type="scientific">Sphaerospermopsis reniformis</name>
    <dbReference type="NCBI Taxonomy" id="531300"/>
    <lineage>
        <taxon>Bacteria</taxon>
        <taxon>Bacillati</taxon>
        <taxon>Cyanobacteriota</taxon>
        <taxon>Cyanophyceae</taxon>
        <taxon>Nostocales</taxon>
        <taxon>Aphanizomenonaceae</taxon>
        <taxon>Sphaerospermopsis</taxon>
    </lineage>
</organism>
<keyword evidence="2" id="KW-1185">Reference proteome</keyword>